<name>A0ABP8WZT7_9ACTN</name>
<accession>A0ABP8WZT7</accession>
<dbReference type="EMBL" id="BAABKM010000002">
    <property type="protein sequence ID" value="GAA4698344.1"/>
    <property type="molecule type" value="Genomic_DNA"/>
</dbReference>
<gene>
    <name evidence="3" type="ORF">GCM10023349_13080</name>
</gene>
<proteinExistence type="predicted"/>
<evidence type="ECO:0000313" key="3">
    <source>
        <dbReference type="EMBL" id="GAA4698344.1"/>
    </source>
</evidence>
<evidence type="ECO:0000256" key="1">
    <source>
        <dbReference type="SAM" id="MobiDB-lite"/>
    </source>
</evidence>
<feature type="transmembrane region" description="Helical" evidence="2">
    <location>
        <begin position="59"/>
        <end position="81"/>
    </location>
</feature>
<feature type="region of interest" description="Disordered" evidence="1">
    <location>
        <begin position="1"/>
        <end position="22"/>
    </location>
</feature>
<sequence>MGTPEDPSDDTPPTYRTDPVPVEPEVPALVPYGPAPTGLADFSVAPGAVARVGRLPRTLFLIPVVAVLVVVVGVVAAVLGVGSGDDEVDAGAAGPADAQVLTAEGYDELVAAVEEETGGTTVFDAVLYPAYAVVSVPVDATTKRQESWYWDGTDLRSNNSKSTASFDRFDLASVDGAVVVDLVDRVRDLVEDPTSWYAIVRTSDPDGATMWAYASNEYDETAYLGAAADGTITYDSTQH</sequence>
<evidence type="ECO:0008006" key="5">
    <source>
        <dbReference type="Google" id="ProtNLM"/>
    </source>
</evidence>
<organism evidence="3 4">
    <name type="scientific">Nocardioides conyzicola</name>
    <dbReference type="NCBI Taxonomy" id="1651781"/>
    <lineage>
        <taxon>Bacteria</taxon>
        <taxon>Bacillati</taxon>
        <taxon>Actinomycetota</taxon>
        <taxon>Actinomycetes</taxon>
        <taxon>Propionibacteriales</taxon>
        <taxon>Nocardioidaceae</taxon>
        <taxon>Nocardioides</taxon>
    </lineage>
</organism>
<comment type="caution">
    <text evidence="3">The sequence shown here is derived from an EMBL/GenBank/DDBJ whole genome shotgun (WGS) entry which is preliminary data.</text>
</comment>
<keyword evidence="4" id="KW-1185">Reference proteome</keyword>
<dbReference type="Proteomes" id="UP001499974">
    <property type="component" value="Unassembled WGS sequence"/>
</dbReference>
<keyword evidence="2" id="KW-0812">Transmembrane</keyword>
<protein>
    <recommendedName>
        <fullName evidence="5">DUF5590 domain-containing protein</fullName>
    </recommendedName>
</protein>
<dbReference type="RefSeq" id="WP_345520435.1">
    <property type="nucleotide sequence ID" value="NZ_BAABKM010000002.1"/>
</dbReference>
<evidence type="ECO:0000256" key="2">
    <source>
        <dbReference type="SAM" id="Phobius"/>
    </source>
</evidence>
<evidence type="ECO:0000313" key="4">
    <source>
        <dbReference type="Proteomes" id="UP001499974"/>
    </source>
</evidence>
<keyword evidence="2" id="KW-0472">Membrane</keyword>
<keyword evidence="2" id="KW-1133">Transmembrane helix</keyword>
<reference evidence="4" key="1">
    <citation type="journal article" date="2019" name="Int. J. Syst. Evol. Microbiol.">
        <title>The Global Catalogue of Microorganisms (GCM) 10K type strain sequencing project: providing services to taxonomists for standard genome sequencing and annotation.</title>
        <authorList>
            <consortium name="The Broad Institute Genomics Platform"/>
            <consortium name="The Broad Institute Genome Sequencing Center for Infectious Disease"/>
            <person name="Wu L."/>
            <person name="Ma J."/>
        </authorList>
    </citation>
    <scope>NUCLEOTIDE SEQUENCE [LARGE SCALE GENOMIC DNA]</scope>
    <source>
        <strain evidence="4">JCM 18531</strain>
    </source>
</reference>